<feature type="transmembrane region" description="Helical" evidence="1">
    <location>
        <begin position="12"/>
        <end position="30"/>
    </location>
</feature>
<feature type="transmembrane region" description="Helical" evidence="1">
    <location>
        <begin position="68"/>
        <end position="90"/>
    </location>
</feature>
<name>F8DY62_CORRG</name>
<keyword evidence="1" id="KW-0472">Membrane</keyword>
<feature type="transmembrane region" description="Helical" evidence="1">
    <location>
        <begin position="169"/>
        <end position="192"/>
    </location>
</feature>
<keyword evidence="1" id="KW-0812">Transmembrane</keyword>
<dbReference type="AlphaFoldDB" id="F8DY62"/>
<feature type="transmembrane region" description="Helical" evidence="1">
    <location>
        <begin position="262"/>
        <end position="289"/>
    </location>
</feature>
<feature type="transmembrane region" description="Helical" evidence="1">
    <location>
        <begin position="42"/>
        <end position="61"/>
    </location>
</feature>
<accession>F8DY62</accession>
<dbReference type="EMBL" id="CP002857">
    <property type="protein sequence ID" value="AEI08804.1"/>
    <property type="molecule type" value="Genomic_DNA"/>
</dbReference>
<dbReference type="GO" id="GO:0016020">
    <property type="term" value="C:membrane"/>
    <property type="evidence" value="ECO:0007669"/>
    <property type="project" value="InterPro"/>
</dbReference>
<dbReference type="PANTHER" id="PTHR38457:SF1">
    <property type="entry name" value="REGULATOR ABRB-RELATED"/>
    <property type="match status" value="1"/>
</dbReference>
<dbReference type="NCBIfam" id="TIGR03082">
    <property type="entry name" value="Gneg_AbrB_dup"/>
    <property type="match status" value="1"/>
</dbReference>
<evidence type="ECO:0000256" key="1">
    <source>
        <dbReference type="SAM" id="Phobius"/>
    </source>
</evidence>
<feature type="transmembrane region" description="Helical" evidence="1">
    <location>
        <begin position="132"/>
        <end position="149"/>
    </location>
</feature>
<dbReference type="PIRSF" id="PIRSF038991">
    <property type="entry name" value="Protein_AbrB"/>
    <property type="match status" value="1"/>
</dbReference>
<dbReference type="eggNOG" id="COG3180">
    <property type="taxonomic scope" value="Bacteria"/>
</dbReference>
<sequence length="356" mass="36863">MLGALVGQRVGVPASFIFSFLLVFGCYAIFGDRQITPPKRVMTPAQVVIALLCSAPLTTLPAGQIAHYALPTALSLVVTFIVCGFAAWSLVRVNRQSPATSVLATLAGGASAMVMLSRELKADTRFVTLTQYLRLSVVVFTLPAFVSLLSNSGGSGAGAGVASGQKDVLAGLATSWQGAVGCVIAGVTVWAFTKAAARWFTVSSPYLLLTIAFSVVAVKLFGVPGEFITPTGVLVDAAYAIIGVQAGGTLTKGALRQFAQALPVIFGVIGLMIVSSLAAAWFIAAVWGYTLLDSYLATVPGGVYAVLAFAHESGGDPLVTVVQVMRVIAMLVVGAYAPQIVGFVSRRHAGPAHDRP</sequence>
<dbReference type="Pfam" id="PF05145">
    <property type="entry name" value="AbrB"/>
    <property type="match status" value="1"/>
</dbReference>
<keyword evidence="1" id="KW-1133">Transmembrane helix</keyword>
<organism evidence="2 3">
    <name type="scientific">Corynebacterium resistens (strain DSM 45100 / JCM 12819 / GTC 2026 / SICGH 158)</name>
    <dbReference type="NCBI Taxonomy" id="662755"/>
    <lineage>
        <taxon>Bacteria</taxon>
        <taxon>Bacillati</taxon>
        <taxon>Actinomycetota</taxon>
        <taxon>Actinomycetes</taxon>
        <taxon>Mycobacteriales</taxon>
        <taxon>Corynebacteriaceae</taxon>
        <taxon>Corynebacterium</taxon>
    </lineage>
</organism>
<proteinExistence type="predicted"/>
<evidence type="ECO:0000313" key="2">
    <source>
        <dbReference type="EMBL" id="AEI08804.1"/>
    </source>
</evidence>
<feature type="transmembrane region" description="Helical" evidence="1">
    <location>
        <begin position="227"/>
        <end position="250"/>
    </location>
</feature>
<evidence type="ECO:0000313" key="3">
    <source>
        <dbReference type="Proteomes" id="UP000000492"/>
    </source>
</evidence>
<keyword evidence="3" id="KW-1185">Reference proteome</keyword>
<feature type="transmembrane region" description="Helical" evidence="1">
    <location>
        <begin position="199"/>
        <end position="221"/>
    </location>
</feature>
<feature type="transmembrane region" description="Helical" evidence="1">
    <location>
        <begin position="318"/>
        <end position="337"/>
    </location>
</feature>
<dbReference type="KEGG" id="crd:CRES_0441"/>
<dbReference type="InterPro" id="IPR017516">
    <property type="entry name" value="AbrB_dup"/>
</dbReference>
<reference evidence="2 3" key="1">
    <citation type="journal article" date="2012" name="BMC Genomics">
        <title>Complete genome sequence, lifestyle, and multi-drug resistance of the human pathogen Corynebacterium resistens DSM 45100 isolated from blood samples of a leukemia patient.</title>
        <authorList>
            <person name="Schroder J."/>
            <person name="Maus I."/>
            <person name="Meyer K."/>
            <person name="Wordemann S."/>
            <person name="Blom J."/>
            <person name="Jaenicke S."/>
            <person name="Schneider J."/>
            <person name="Trost E."/>
            <person name="Tauch A."/>
        </authorList>
    </citation>
    <scope>NUCLEOTIDE SEQUENCE [LARGE SCALE GENOMIC DNA]</scope>
    <source>
        <strain evidence="3">DSM 45100 / JCM 12819 / CCUG 50093 / GTC 2026 / SICGH 158</strain>
    </source>
</reference>
<dbReference type="Proteomes" id="UP000000492">
    <property type="component" value="Chromosome"/>
</dbReference>
<dbReference type="InterPro" id="IPR007820">
    <property type="entry name" value="AbrB_fam"/>
</dbReference>
<gene>
    <name evidence="2" type="ordered locus">CRES_0441</name>
</gene>
<dbReference type="GO" id="GO:0010468">
    <property type="term" value="P:regulation of gene expression"/>
    <property type="evidence" value="ECO:0007669"/>
    <property type="project" value="InterPro"/>
</dbReference>
<dbReference type="HOGENOM" id="CLU_050210_0_0_11"/>
<dbReference type="PANTHER" id="PTHR38457">
    <property type="entry name" value="REGULATOR ABRB-RELATED"/>
    <property type="match status" value="1"/>
</dbReference>
<protein>
    <submittedName>
        <fullName evidence="2">Membrane protein</fullName>
    </submittedName>
</protein>